<dbReference type="InterPro" id="IPR006597">
    <property type="entry name" value="Sel1-like"/>
</dbReference>
<dbReference type="SMART" id="SM00671">
    <property type="entry name" value="SEL1"/>
    <property type="match status" value="3"/>
</dbReference>
<reference evidence="2 3" key="1">
    <citation type="submission" date="2019-09" db="EMBL/GenBank/DDBJ databases">
        <title>Distinct polysaccharide growth profiles of human intestinal Prevotella copri isolates.</title>
        <authorList>
            <person name="Fehlner-Peach H."/>
            <person name="Magnabosco C."/>
            <person name="Raghavan V."/>
            <person name="Scher J.U."/>
            <person name="Tett A."/>
            <person name="Cox L.M."/>
            <person name="Gottsegen C."/>
            <person name="Watters A."/>
            <person name="Wiltshire- Gordon J.D."/>
            <person name="Segata N."/>
            <person name="Bonneau R."/>
            <person name="Littman D.R."/>
        </authorList>
    </citation>
    <scope>NUCLEOTIDE SEQUENCE [LARGE SCALE GENOMIC DNA]</scope>
    <source>
        <strain evidence="3">iAQ1173</strain>
    </source>
</reference>
<evidence type="ECO:0000313" key="2">
    <source>
        <dbReference type="EMBL" id="MQP10795.1"/>
    </source>
</evidence>
<name>A0A6A7W8R2_9BACT</name>
<dbReference type="Gene3D" id="1.25.40.10">
    <property type="entry name" value="Tetratricopeptide repeat domain"/>
    <property type="match status" value="1"/>
</dbReference>
<organism evidence="2 3">
    <name type="scientific">Segatella copri</name>
    <dbReference type="NCBI Taxonomy" id="165179"/>
    <lineage>
        <taxon>Bacteria</taxon>
        <taxon>Pseudomonadati</taxon>
        <taxon>Bacteroidota</taxon>
        <taxon>Bacteroidia</taxon>
        <taxon>Bacteroidales</taxon>
        <taxon>Prevotellaceae</taxon>
        <taxon>Segatella</taxon>
    </lineage>
</organism>
<evidence type="ECO:0000256" key="1">
    <source>
        <dbReference type="PROSITE-ProRule" id="PRU00339"/>
    </source>
</evidence>
<protein>
    <submittedName>
        <fullName evidence="2">Sel1 repeat family protein</fullName>
    </submittedName>
</protein>
<dbReference type="SUPFAM" id="SSF81901">
    <property type="entry name" value="HCP-like"/>
    <property type="match status" value="1"/>
</dbReference>
<dbReference type="PANTHER" id="PTHR11102:SF160">
    <property type="entry name" value="ERAD-ASSOCIATED E3 UBIQUITIN-PROTEIN LIGASE COMPONENT HRD3"/>
    <property type="match status" value="1"/>
</dbReference>
<dbReference type="PANTHER" id="PTHR11102">
    <property type="entry name" value="SEL-1-LIKE PROTEIN"/>
    <property type="match status" value="1"/>
</dbReference>
<keyword evidence="1" id="KW-0802">TPR repeat</keyword>
<dbReference type="InterPro" id="IPR019734">
    <property type="entry name" value="TPR_rpt"/>
</dbReference>
<dbReference type="Pfam" id="PF13181">
    <property type="entry name" value="TPR_8"/>
    <property type="match status" value="1"/>
</dbReference>
<keyword evidence="3" id="KW-1185">Reference proteome</keyword>
<evidence type="ECO:0000313" key="3">
    <source>
        <dbReference type="Proteomes" id="UP000384372"/>
    </source>
</evidence>
<dbReference type="EMBL" id="VZAD01000020">
    <property type="protein sequence ID" value="MQP10795.1"/>
    <property type="molecule type" value="Genomic_DNA"/>
</dbReference>
<dbReference type="InterPro" id="IPR050767">
    <property type="entry name" value="Sel1_AlgK"/>
</dbReference>
<dbReference type="Proteomes" id="UP000384372">
    <property type="component" value="Unassembled WGS sequence"/>
</dbReference>
<accession>A0A6A7W8R2</accession>
<gene>
    <name evidence="2" type="ORF">F7D20_02205</name>
</gene>
<dbReference type="RefSeq" id="WP_158462656.1">
    <property type="nucleotide sequence ID" value="NZ_VZAD01000020.1"/>
</dbReference>
<proteinExistence type="predicted"/>
<feature type="repeat" description="TPR" evidence="1">
    <location>
        <begin position="152"/>
        <end position="185"/>
    </location>
</feature>
<comment type="caution">
    <text evidence="2">The sequence shown here is derived from an EMBL/GenBank/DDBJ whole genome shotgun (WGS) entry which is preliminary data.</text>
</comment>
<sequence length="274" mass="31085">MKRLISVFILFFFVEFVLAQKSVSDVVEVCQMEKTKIRTFSMNGKSIKVDVEKTVKDYYQGDVNGRWYGIPVIIECGAKEYNIAEAQYLLGISYMEGIDRNKNIDEGMTWLKKAADQFLPEAMGEFGSYCSDFGKKELAEKYLLLAAKVPSNWAYYNLGHLYSESGKLDLAEKYYRLAIDNGPKGQARAIHNLNILLVNQYRYAEAMQLLKLGVEKYHDSYCMGTLGVLLYSIGSLCNNNPSQQDKNKAIELFKQGASLGDKRSIEMLNEINGK</sequence>
<dbReference type="PROSITE" id="PS50005">
    <property type="entry name" value="TPR"/>
    <property type="match status" value="1"/>
</dbReference>
<dbReference type="AlphaFoldDB" id="A0A6A7W8R2"/>
<dbReference type="Pfam" id="PF08238">
    <property type="entry name" value="Sel1"/>
    <property type="match status" value="2"/>
</dbReference>
<dbReference type="InterPro" id="IPR011990">
    <property type="entry name" value="TPR-like_helical_dom_sf"/>
</dbReference>
<dbReference type="OrthoDB" id="1045962at2"/>